<evidence type="ECO:0000313" key="1">
    <source>
        <dbReference type="EMBL" id="KAK4446997.1"/>
    </source>
</evidence>
<accession>A0AAV9GGH2</accession>
<dbReference type="EMBL" id="MU865953">
    <property type="protein sequence ID" value="KAK4446997.1"/>
    <property type="molecule type" value="Genomic_DNA"/>
</dbReference>
<dbReference type="AlphaFoldDB" id="A0AAV9GGH2"/>
<evidence type="ECO:0000313" key="2">
    <source>
        <dbReference type="Proteomes" id="UP001321760"/>
    </source>
</evidence>
<dbReference type="Proteomes" id="UP001321760">
    <property type="component" value="Unassembled WGS sequence"/>
</dbReference>
<keyword evidence="2" id="KW-1185">Reference proteome</keyword>
<reference evidence="1" key="2">
    <citation type="submission" date="2023-05" db="EMBL/GenBank/DDBJ databases">
        <authorList>
            <consortium name="Lawrence Berkeley National Laboratory"/>
            <person name="Steindorff A."/>
            <person name="Hensen N."/>
            <person name="Bonometti L."/>
            <person name="Westerberg I."/>
            <person name="Brannstrom I.O."/>
            <person name="Guillou S."/>
            <person name="Cros-Aarteil S."/>
            <person name="Calhoun S."/>
            <person name="Haridas S."/>
            <person name="Kuo A."/>
            <person name="Mondo S."/>
            <person name="Pangilinan J."/>
            <person name="Riley R."/>
            <person name="Labutti K."/>
            <person name="Andreopoulos B."/>
            <person name="Lipzen A."/>
            <person name="Chen C."/>
            <person name="Yanf M."/>
            <person name="Daum C."/>
            <person name="Ng V."/>
            <person name="Clum A."/>
            <person name="Ohm R."/>
            <person name="Martin F."/>
            <person name="Silar P."/>
            <person name="Natvig D."/>
            <person name="Lalanne C."/>
            <person name="Gautier V."/>
            <person name="Ament-Velasquez S.L."/>
            <person name="Kruys A."/>
            <person name="Hutchinson M.I."/>
            <person name="Powell A.J."/>
            <person name="Barry K."/>
            <person name="Miller A.N."/>
            <person name="Grigoriev I.V."/>
            <person name="Debuchy R."/>
            <person name="Gladieux P."/>
            <person name="Thoren M.H."/>
            <person name="Johannesson H."/>
        </authorList>
    </citation>
    <scope>NUCLEOTIDE SEQUENCE</scope>
    <source>
        <strain evidence="1">PSN243</strain>
    </source>
</reference>
<gene>
    <name evidence="1" type="ORF">QBC34DRAFT_382800</name>
</gene>
<name>A0AAV9GGH2_9PEZI</name>
<evidence type="ECO:0008006" key="3">
    <source>
        <dbReference type="Google" id="ProtNLM"/>
    </source>
</evidence>
<sequence>MLYFMGEEDDKNPLNLVGLNKLFDETVDQYARLVIREEITSKHMADFFIDFIKNDNAEKTRPDFMAPGPWVKIHDRSEMEMDELVVQDDEDSDDAEGPRHKYYKSEKILGKLFRAVDERKIWDENIKWSVRGTDGKFWIRLAFTMESAAYFAGFNKLDWRSKRKEAERPRFTYEDAVSKSMSRWFDHPARPLTELEVFLGFILNKRGTQSNRQRDYSIKLKGGFERVATTITHQLRSASRQNPNPQTTLESLTLCLAAVHVGSDANFGGGQSWRREEAAGMQSFKVVAASAFFRELGTVSNVVQDGGFVGTRNSSRRG</sequence>
<proteinExistence type="predicted"/>
<protein>
    <recommendedName>
        <fullName evidence="3">RNA-directed RNA polymerase</fullName>
    </recommendedName>
</protein>
<organism evidence="1 2">
    <name type="scientific">Podospora aff. communis PSN243</name>
    <dbReference type="NCBI Taxonomy" id="3040156"/>
    <lineage>
        <taxon>Eukaryota</taxon>
        <taxon>Fungi</taxon>
        <taxon>Dikarya</taxon>
        <taxon>Ascomycota</taxon>
        <taxon>Pezizomycotina</taxon>
        <taxon>Sordariomycetes</taxon>
        <taxon>Sordariomycetidae</taxon>
        <taxon>Sordariales</taxon>
        <taxon>Podosporaceae</taxon>
        <taxon>Podospora</taxon>
    </lineage>
</organism>
<reference evidence="1" key="1">
    <citation type="journal article" date="2023" name="Mol. Phylogenet. Evol.">
        <title>Genome-scale phylogeny and comparative genomics of the fungal order Sordariales.</title>
        <authorList>
            <person name="Hensen N."/>
            <person name="Bonometti L."/>
            <person name="Westerberg I."/>
            <person name="Brannstrom I.O."/>
            <person name="Guillou S."/>
            <person name="Cros-Aarteil S."/>
            <person name="Calhoun S."/>
            <person name="Haridas S."/>
            <person name="Kuo A."/>
            <person name="Mondo S."/>
            <person name="Pangilinan J."/>
            <person name="Riley R."/>
            <person name="LaButti K."/>
            <person name="Andreopoulos B."/>
            <person name="Lipzen A."/>
            <person name="Chen C."/>
            <person name="Yan M."/>
            <person name="Daum C."/>
            <person name="Ng V."/>
            <person name="Clum A."/>
            <person name="Steindorff A."/>
            <person name="Ohm R.A."/>
            <person name="Martin F."/>
            <person name="Silar P."/>
            <person name="Natvig D.O."/>
            <person name="Lalanne C."/>
            <person name="Gautier V."/>
            <person name="Ament-Velasquez S.L."/>
            <person name="Kruys A."/>
            <person name="Hutchinson M.I."/>
            <person name="Powell A.J."/>
            <person name="Barry K."/>
            <person name="Miller A.N."/>
            <person name="Grigoriev I.V."/>
            <person name="Debuchy R."/>
            <person name="Gladieux P."/>
            <person name="Hiltunen Thoren M."/>
            <person name="Johannesson H."/>
        </authorList>
    </citation>
    <scope>NUCLEOTIDE SEQUENCE</scope>
    <source>
        <strain evidence="1">PSN243</strain>
    </source>
</reference>
<comment type="caution">
    <text evidence="1">The sequence shown here is derived from an EMBL/GenBank/DDBJ whole genome shotgun (WGS) entry which is preliminary data.</text>
</comment>